<dbReference type="InterPro" id="IPR053030">
    <property type="entry name" value="Ribosomal_biogenesis_FAF1-like"/>
</dbReference>
<sequence length="367" mass="37806">MKGEKRPKADAGTADAVLDKLAEYGERFMAMFDDDDDRKAAKASTSGRGATRQSKQSAQAVKGGGGRITTSASPRDAKTEAKEGPTSQTKQPRSKKQHQQIPSQAAGSPAATAAAGAAVANGSGSRKRSAGAADEIDAIMKAGRKKAKRAAAGGTAAEGGRMGKQGLAASASAAAAAAAATAAQEAAAAEALRRERKLFMSHKASKVHEAVQAPAAAARGGRGAKLAAAAAEDESGLSPEEFQKLQLEIEKFASTALDKKGAKAYKARMLARLGAKADTAPRTAASIGKGMARVAAKRQARALEEAIETGMVQRKGMGKKKRADRAKNRDRGLMEAGPGFKNGVLRVKPLQKTRVESGKLRLPKGVL</sequence>
<feature type="region of interest" description="Disordered" evidence="1">
    <location>
        <begin position="31"/>
        <end position="162"/>
    </location>
</feature>
<evidence type="ECO:0000313" key="2">
    <source>
        <dbReference type="EMBL" id="GFR41046.1"/>
    </source>
</evidence>
<dbReference type="AlphaFoldDB" id="A0AAD3HHS1"/>
<reference evidence="2 3" key="1">
    <citation type="journal article" date="2021" name="Sci. Rep.">
        <title>Genome sequencing of the multicellular alga Astrephomene provides insights into convergent evolution of germ-soma differentiation.</title>
        <authorList>
            <person name="Yamashita S."/>
            <person name="Yamamoto K."/>
            <person name="Matsuzaki R."/>
            <person name="Suzuki S."/>
            <person name="Yamaguchi H."/>
            <person name="Hirooka S."/>
            <person name="Minakuchi Y."/>
            <person name="Miyagishima S."/>
            <person name="Kawachi M."/>
            <person name="Toyoda A."/>
            <person name="Nozaki H."/>
        </authorList>
    </citation>
    <scope>NUCLEOTIDE SEQUENCE [LARGE SCALE GENOMIC DNA]</scope>
    <source>
        <strain evidence="2 3">NIES-4017</strain>
    </source>
</reference>
<dbReference type="PANTHER" id="PTHR28096:SF1">
    <property type="entry name" value="PROTEIN FAF1"/>
    <property type="match status" value="1"/>
</dbReference>
<dbReference type="PANTHER" id="PTHR28096">
    <property type="entry name" value="PROTEIN FAF1"/>
    <property type="match status" value="1"/>
</dbReference>
<dbReference type="GO" id="GO:0005730">
    <property type="term" value="C:nucleolus"/>
    <property type="evidence" value="ECO:0007669"/>
    <property type="project" value="TreeGrafter"/>
</dbReference>
<name>A0AAD3HHS1_9CHLO</name>
<dbReference type="InterPro" id="IPR027973">
    <property type="entry name" value="FSAF1-like"/>
</dbReference>
<feature type="compositionally biased region" description="Polar residues" evidence="1">
    <location>
        <begin position="44"/>
        <end position="59"/>
    </location>
</feature>
<dbReference type="GO" id="GO:0000462">
    <property type="term" value="P:maturation of SSU-rRNA from tricistronic rRNA transcript (SSU-rRNA, 5.8S rRNA, LSU-rRNA)"/>
    <property type="evidence" value="ECO:0007669"/>
    <property type="project" value="TreeGrafter"/>
</dbReference>
<dbReference type="EMBL" id="BMAR01000001">
    <property type="protein sequence ID" value="GFR41046.1"/>
    <property type="molecule type" value="Genomic_DNA"/>
</dbReference>
<feature type="compositionally biased region" description="Low complexity" evidence="1">
    <location>
        <begin position="103"/>
        <end position="124"/>
    </location>
</feature>
<evidence type="ECO:0000313" key="3">
    <source>
        <dbReference type="Proteomes" id="UP001054857"/>
    </source>
</evidence>
<dbReference type="Proteomes" id="UP001054857">
    <property type="component" value="Unassembled WGS sequence"/>
</dbReference>
<proteinExistence type="predicted"/>
<dbReference type="Pfam" id="PF15375">
    <property type="entry name" value="FSAF1"/>
    <property type="match status" value="1"/>
</dbReference>
<feature type="region of interest" description="Disordered" evidence="1">
    <location>
        <begin position="307"/>
        <end position="341"/>
    </location>
</feature>
<accession>A0AAD3HHS1</accession>
<protein>
    <submittedName>
        <fullName evidence="2">Uncharacterized protein</fullName>
    </submittedName>
</protein>
<gene>
    <name evidence="2" type="ORF">Agub_g1480</name>
</gene>
<evidence type="ECO:0000256" key="1">
    <source>
        <dbReference type="SAM" id="MobiDB-lite"/>
    </source>
</evidence>
<keyword evidence="3" id="KW-1185">Reference proteome</keyword>
<organism evidence="2 3">
    <name type="scientific">Astrephomene gubernaculifera</name>
    <dbReference type="NCBI Taxonomy" id="47775"/>
    <lineage>
        <taxon>Eukaryota</taxon>
        <taxon>Viridiplantae</taxon>
        <taxon>Chlorophyta</taxon>
        <taxon>core chlorophytes</taxon>
        <taxon>Chlorophyceae</taxon>
        <taxon>CS clade</taxon>
        <taxon>Chlamydomonadales</taxon>
        <taxon>Astrephomenaceae</taxon>
        <taxon>Astrephomene</taxon>
    </lineage>
</organism>
<comment type="caution">
    <text evidence="2">The sequence shown here is derived from an EMBL/GenBank/DDBJ whole genome shotgun (WGS) entry which is preliminary data.</text>
</comment>